<dbReference type="InterPro" id="IPR003385">
    <property type="entry name" value="Glyco_hydro_77"/>
</dbReference>
<dbReference type="AlphaFoldDB" id="A0A2A6Z9F9"/>
<reference evidence="11 12" key="1">
    <citation type="journal article" date="2017" name="Front. Microbiol.">
        <title>New Insights into the Diversity of the Genus Faecalibacterium.</title>
        <authorList>
            <person name="Benevides L."/>
            <person name="Burman S."/>
            <person name="Martin R."/>
            <person name="Robert V."/>
            <person name="Thomas M."/>
            <person name="Miquel S."/>
            <person name="Chain F."/>
            <person name="Sokol H."/>
            <person name="Bermudez-Humaran L.G."/>
            <person name="Morrison M."/>
            <person name="Langella P."/>
            <person name="Azevedo V.A."/>
            <person name="Chatel J.M."/>
            <person name="Soares S."/>
        </authorList>
    </citation>
    <scope>NUCLEOTIDE SEQUENCE [LARGE SCALE GENOMIC DNA]</scope>
    <source>
        <strain evidence="12">CNCM I-4540</strain>
    </source>
</reference>
<evidence type="ECO:0000256" key="7">
    <source>
        <dbReference type="ARBA" id="ARBA00023277"/>
    </source>
</evidence>
<evidence type="ECO:0000256" key="5">
    <source>
        <dbReference type="ARBA" id="ARBA00022676"/>
    </source>
</evidence>
<dbReference type="GO" id="GO:0005975">
    <property type="term" value="P:carbohydrate metabolic process"/>
    <property type="evidence" value="ECO:0007669"/>
    <property type="project" value="InterPro"/>
</dbReference>
<dbReference type="InterPro" id="IPR017853">
    <property type="entry name" value="GH"/>
</dbReference>
<evidence type="ECO:0000313" key="11">
    <source>
        <dbReference type="EMBL" id="PDX57998.1"/>
    </source>
</evidence>
<dbReference type="EMBL" id="NMTQ01000035">
    <property type="protein sequence ID" value="PDX57998.1"/>
    <property type="molecule type" value="Genomic_DNA"/>
</dbReference>
<keyword evidence="6 10" id="KW-0808">Transferase</keyword>
<protein>
    <recommendedName>
        <fullName evidence="4 10">4-alpha-glucanotransferase</fullName>
        <ecNumber evidence="3 10">2.4.1.25</ecNumber>
    </recommendedName>
    <alternativeName>
        <fullName evidence="8 10">Amylomaltase</fullName>
    </alternativeName>
    <alternativeName>
        <fullName evidence="9 10">Disproportionating enzyme</fullName>
    </alternativeName>
</protein>
<evidence type="ECO:0000313" key="12">
    <source>
        <dbReference type="Proteomes" id="UP000220752"/>
    </source>
</evidence>
<evidence type="ECO:0000256" key="9">
    <source>
        <dbReference type="ARBA" id="ARBA00031501"/>
    </source>
</evidence>
<name>A0A2A6Z9F9_9FIRM</name>
<evidence type="ECO:0000256" key="6">
    <source>
        <dbReference type="ARBA" id="ARBA00022679"/>
    </source>
</evidence>
<organism evidence="11 12">
    <name type="scientific">Faecalibacterium langellae</name>
    <dbReference type="NCBI Taxonomy" id="3435293"/>
    <lineage>
        <taxon>Bacteria</taxon>
        <taxon>Bacillati</taxon>
        <taxon>Bacillota</taxon>
        <taxon>Clostridia</taxon>
        <taxon>Eubacteriales</taxon>
        <taxon>Oscillospiraceae</taxon>
        <taxon>Faecalibacterium</taxon>
    </lineage>
</organism>
<dbReference type="Proteomes" id="UP000220752">
    <property type="component" value="Unassembled WGS sequence"/>
</dbReference>
<dbReference type="NCBIfam" id="TIGR00217">
    <property type="entry name" value="malQ"/>
    <property type="match status" value="1"/>
</dbReference>
<evidence type="ECO:0000256" key="3">
    <source>
        <dbReference type="ARBA" id="ARBA00012560"/>
    </source>
</evidence>
<accession>A0A2A6Z9F9</accession>
<comment type="caution">
    <text evidence="11">The sequence shown here is derived from an EMBL/GenBank/DDBJ whole genome shotgun (WGS) entry which is preliminary data.</text>
</comment>
<keyword evidence="12" id="KW-1185">Reference proteome</keyword>
<dbReference type="SUPFAM" id="SSF51445">
    <property type="entry name" value="(Trans)glycosidases"/>
    <property type="match status" value="1"/>
</dbReference>
<proteinExistence type="inferred from homology"/>
<dbReference type="NCBIfam" id="NF011080">
    <property type="entry name" value="PRK14508.1-3"/>
    <property type="match status" value="1"/>
</dbReference>
<evidence type="ECO:0000256" key="8">
    <source>
        <dbReference type="ARBA" id="ARBA00031423"/>
    </source>
</evidence>
<evidence type="ECO:0000256" key="1">
    <source>
        <dbReference type="ARBA" id="ARBA00000439"/>
    </source>
</evidence>
<keyword evidence="5 10" id="KW-0328">Glycosyltransferase</keyword>
<dbReference type="PANTHER" id="PTHR32438">
    <property type="entry name" value="4-ALPHA-GLUCANOTRANSFERASE DPE1, CHLOROPLASTIC/AMYLOPLASTIC"/>
    <property type="match status" value="1"/>
</dbReference>
<dbReference type="PANTHER" id="PTHR32438:SF5">
    <property type="entry name" value="4-ALPHA-GLUCANOTRANSFERASE DPE1, CHLOROPLASTIC_AMYLOPLASTIC"/>
    <property type="match status" value="1"/>
</dbReference>
<gene>
    <name evidence="11" type="primary">malQ</name>
    <name evidence="11" type="ORF">CGS46_10165</name>
</gene>
<evidence type="ECO:0000256" key="4">
    <source>
        <dbReference type="ARBA" id="ARBA00020295"/>
    </source>
</evidence>
<dbReference type="EC" id="2.4.1.25" evidence="3 10"/>
<dbReference type="Gene3D" id="3.20.20.80">
    <property type="entry name" value="Glycosidases"/>
    <property type="match status" value="1"/>
</dbReference>
<sequence length="487" mass="53730">MRASGILMPVFSLPGPFGIGTLGKEAFAFVDFLADAKQTYWQILPIGPTGYGDSPYQSFSAFAGNPYFIDYRLLAADDLLTADEIPAEKPVGSVDYGALYNERPVILKKAADRLLAAPSPAYKAFCKEQAFWLEDYALFMAVKAAQGQAGLADWPDALRCRQPEAIAEAKAALAGSIGYYKAVQFFFYTQWNALKAYANSKGIKLVGDIPIYVSPDSSDLWTHPELFQTDGQMHLTQVAGCPPDAFAADGQLWGNPLYDWPVHKATGFAWWKQRMKHATSIYDVVRIDHFRGFESYYSIPAGNKTAAGGHWEKGPDRDFINAMHENLGEGGIIAEDLGYLTPEVKAMLSASGYPGMKIMQFAFDSRESGNYLPHTYHRNSVVYTGTHDNVTTEGWRTNASAEDVAYACRYLRCQPEELTEAMICACLASVSDTAVIPLADWLHLGSEARINTPSTQGSNWQWRLTCPLPEALAGHIAQLTVLYERAQ</sequence>
<comment type="catalytic activity">
    <reaction evidence="1 10">
        <text>Transfers a segment of a (1-&gt;4)-alpha-D-glucan to a new position in an acceptor, which may be glucose or a (1-&gt;4)-alpha-D-glucan.</text>
        <dbReference type="EC" id="2.4.1.25"/>
    </reaction>
</comment>
<evidence type="ECO:0000256" key="10">
    <source>
        <dbReference type="RuleBase" id="RU361207"/>
    </source>
</evidence>
<dbReference type="Pfam" id="PF02446">
    <property type="entry name" value="Glyco_hydro_77"/>
    <property type="match status" value="1"/>
</dbReference>
<evidence type="ECO:0000256" key="2">
    <source>
        <dbReference type="ARBA" id="ARBA00005684"/>
    </source>
</evidence>
<comment type="similarity">
    <text evidence="2 10">Belongs to the disproportionating enzyme family.</text>
</comment>
<keyword evidence="7 10" id="KW-0119">Carbohydrate metabolism</keyword>
<dbReference type="GO" id="GO:0004134">
    <property type="term" value="F:4-alpha-glucanotransferase activity"/>
    <property type="evidence" value="ECO:0007669"/>
    <property type="project" value="UniProtKB-EC"/>
</dbReference>